<dbReference type="SUPFAM" id="SSF52058">
    <property type="entry name" value="L domain-like"/>
    <property type="match status" value="1"/>
</dbReference>
<dbReference type="Gene3D" id="3.40.50.300">
    <property type="entry name" value="P-loop containing nucleotide triphosphate hydrolases"/>
    <property type="match status" value="1"/>
</dbReference>
<dbReference type="Gene3D" id="1.10.8.430">
    <property type="entry name" value="Helical domain of apoptotic protease-activating factors"/>
    <property type="match status" value="1"/>
</dbReference>
<evidence type="ECO:0000259" key="8">
    <source>
        <dbReference type="Pfam" id="PF23598"/>
    </source>
</evidence>
<dbReference type="InterPro" id="IPR027417">
    <property type="entry name" value="P-loop_NTPase"/>
</dbReference>
<dbReference type="SUPFAM" id="SSF52540">
    <property type="entry name" value="P-loop containing nucleoside triphosphate hydrolases"/>
    <property type="match status" value="1"/>
</dbReference>
<evidence type="ECO:0000256" key="4">
    <source>
        <dbReference type="ARBA" id="ARBA00022840"/>
    </source>
</evidence>
<feature type="domain" description="Disease resistance N-terminal" evidence="6">
    <location>
        <begin position="6"/>
        <end position="92"/>
    </location>
</feature>
<dbReference type="InterPro" id="IPR041118">
    <property type="entry name" value="Rx_N"/>
</dbReference>
<feature type="domain" description="Disease resistance R13L4/SHOC-2-like LRR" evidence="8">
    <location>
        <begin position="550"/>
        <end position="750"/>
    </location>
</feature>
<dbReference type="GO" id="GO:0043531">
    <property type="term" value="F:ADP binding"/>
    <property type="evidence" value="ECO:0007669"/>
    <property type="project" value="InterPro"/>
</dbReference>
<dbReference type="Pfam" id="PF00931">
    <property type="entry name" value="NB-ARC"/>
    <property type="match status" value="1"/>
</dbReference>
<evidence type="ECO:0000256" key="3">
    <source>
        <dbReference type="ARBA" id="ARBA00022821"/>
    </source>
</evidence>
<gene>
    <name evidence="9" type="ORF">ES288_D11G353600v1</name>
</gene>
<accession>A0A5D2ART2</accession>
<dbReference type="Pfam" id="PF23559">
    <property type="entry name" value="WHD_DRP"/>
    <property type="match status" value="1"/>
</dbReference>
<keyword evidence="1" id="KW-0677">Repeat</keyword>
<keyword evidence="10" id="KW-1185">Reference proteome</keyword>
<sequence length="773" mass="88161">MAEAILTVVLRQITTILSDQAVKEMTMWGDREAALKNLETYLKSIRSVLKDAEDLQITDDAIKLLLEDLKIVIYEIEDVLNLWSCKVRKAESVRAKVNCLLEFIAYRRSSDRIKKICEKLSPFELKNKLDLGKSKIISPLRNKESTSYCDLSKIIGRSGIKTELVFRLVYEEEQGSQTISIVGMGGIGKTDLARLIYNDELLKTRFDKMIWVCVSNLFDKKKVARDIILAFEEDNFSFPVYLQDSVTLDFLLGNLKQKIIDTRFFLVLDDVWADDNGDWEDLQAVLKHGKPGSKILVTTRKVSVANTLSCNSGLIYYLSSLPDEDCWSILKQFAFVGKDQLSQQNREPLECIAKRISKKSKGLPLVAKDLGHHLQKSEARLWNDINDKELCNLAVWERVLRSLFLSYHDLPQSRIRDCFLYCVTFPKGLQIRIDNLIRHWIGQGYLAPSGNVKREDEVEATGREFFQHLASCSLFQDFVEEDDAGIVACKMHDIIYDLVQYLTSKDFVMKEVNRSEIMKFQLPSNDARHLTVILEEDHYFPLSIKGGSKLRSLSIFSALGTRVVTCDSLHQLFVQSPCLRVLDLGMNNSCDNLLPKISSKIGDLIHLRHLNLFCCKMIHRLPDTICQLHDLLSLDLHGCSRLEKLPDGVGNLINLRYLCTTDCSGLTYYPKGIGKLTSVRILTDIIARADCDDPKVFCIGDLENLNNLHEILRLKLVGNVIDVQQADKAKLQNKTHLKKVKIYLDGRIDHAVADTTLNLPLSMRNGFFNDREW</sequence>
<feature type="domain" description="Disease resistance protein winged helix" evidence="7">
    <location>
        <begin position="425"/>
        <end position="499"/>
    </location>
</feature>
<keyword evidence="3" id="KW-0611">Plant defense</keyword>
<name>A0A5D2ART2_GOSDA</name>
<dbReference type="Proteomes" id="UP000323506">
    <property type="component" value="Chromosome D11"/>
</dbReference>
<evidence type="ECO:0000259" key="6">
    <source>
        <dbReference type="Pfam" id="PF18052"/>
    </source>
</evidence>
<dbReference type="SMR" id="A0A5D2ART2"/>
<dbReference type="Gene3D" id="3.80.10.10">
    <property type="entry name" value="Ribonuclease Inhibitor"/>
    <property type="match status" value="1"/>
</dbReference>
<dbReference type="Gene3D" id="1.10.10.10">
    <property type="entry name" value="Winged helix-like DNA-binding domain superfamily/Winged helix DNA-binding domain"/>
    <property type="match status" value="1"/>
</dbReference>
<dbReference type="PRINTS" id="PR00364">
    <property type="entry name" value="DISEASERSIST"/>
</dbReference>
<dbReference type="InterPro" id="IPR058922">
    <property type="entry name" value="WHD_DRP"/>
</dbReference>
<evidence type="ECO:0000313" key="10">
    <source>
        <dbReference type="Proteomes" id="UP000323506"/>
    </source>
</evidence>
<keyword evidence="2" id="KW-0547">Nucleotide-binding</keyword>
<dbReference type="EMBL" id="CM017711">
    <property type="protein sequence ID" value="TYG47614.1"/>
    <property type="molecule type" value="Genomic_DNA"/>
</dbReference>
<evidence type="ECO:0008006" key="11">
    <source>
        <dbReference type="Google" id="ProtNLM"/>
    </source>
</evidence>
<dbReference type="InterPro" id="IPR055414">
    <property type="entry name" value="LRR_R13L4/SHOC2-like"/>
</dbReference>
<keyword evidence="4" id="KW-0067">ATP-binding</keyword>
<dbReference type="PANTHER" id="PTHR36766:SF40">
    <property type="entry name" value="DISEASE RESISTANCE PROTEIN RGA3"/>
    <property type="match status" value="1"/>
</dbReference>
<reference evidence="9 10" key="1">
    <citation type="submission" date="2019-06" db="EMBL/GenBank/DDBJ databases">
        <title>WGS assembly of Gossypium darwinii.</title>
        <authorList>
            <person name="Chen Z.J."/>
            <person name="Sreedasyam A."/>
            <person name="Ando A."/>
            <person name="Song Q."/>
            <person name="De L."/>
            <person name="Hulse-Kemp A."/>
            <person name="Ding M."/>
            <person name="Ye W."/>
            <person name="Kirkbride R."/>
            <person name="Jenkins J."/>
            <person name="Plott C."/>
            <person name="Lovell J."/>
            <person name="Lin Y.-M."/>
            <person name="Vaughn R."/>
            <person name="Liu B."/>
            <person name="Li W."/>
            <person name="Simpson S."/>
            <person name="Scheffler B."/>
            <person name="Saski C."/>
            <person name="Grover C."/>
            <person name="Hu G."/>
            <person name="Conover J."/>
            <person name="Carlson J."/>
            <person name="Shu S."/>
            <person name="Boston L."/>
            <person name="Williams M."/>
            <person name="Peterson D."/>
            <person name="Mcgee K."/>
            <person name="Jones D."/>
            <person name="Wendel J."/>
            <person name="Stelly D."/>
            <person name="Grimwood J."/>
            <person name="Schmutz J."/>
        </authorList>
    </citation>
    <scope>NUCLEOTIDE SEQUENCE [LARGE SCALE GENOMIC DNA]</scope>
    <source>
        <strain evidence="9">1808015.09</strain>
    </source>
</reference>
<dbReference type="GO" id="GO:0051707">
    <property type="term" value="P:response to other organism"/>
    <property type="evidence" value="ECO:0007669"/>
    <property type="project" value="UniProtKB-ARBA"/>
</dbReference>
<evidence type="ECO:0000256" key="1">
    <source>
        <dbReference type="ARBA" id="ARBA00022737"/>
    </source>
</evidence>
<dbReference type="AlphaFoldDB" id="A0A5D2ART2"/>
<evidence type="ECO:0000259" key="7">
    <source>
        <dbReference type="Pfam" id="PF23559"/>
    </source>
</evidence>
<dbReference type="GO" id="GO:0005524">
    <property type="term" value="F:ATP binding"/>
    <property type="evidence" value="ECO:0007669"/>
    <property type="project" value="UniProtKB-KW"/>
</dbReference>
<feature type="domain" description="NB-ARC" evidence="5">
    <location>
        <begin position="172"/>
        <end position="338"/>
    </location>
</feature>
<dbReference type="InterPro" id="IPR036388">
    <property type="entry name" value="WH-like_DNA-bd_sf"/>
</dbReference>
<dbReference type="Gene3D" id="1.20.5.4130">
    <property type="match status" value="1"/>
</dbReference>
<evidence type="ECO:0000259" key="5">
    <source>
        <dbReference type="Pfam" id="PF00931"/>
    </source>
</evidence>
<dbReference type="InterPro" id="IPR032675">
    <property type="entry name" value="LRR_dom_sf"/>
</dbReference>
<dbReference type="FunFam" id="3.40.50.300:FF:001091">
    <property type="entry name" value="Probable disease resistance protein At1g61300"/>
    <property type="match status" value="1"/>
</dbReference>
<dbReference type="Pfam" id="PF23598">
    <property type="entry name" value="LRR_14"/>
    <property type="match status" value="1"/>
</dbReference>
<organism evidence="9 10">
    <name type="scientific">Gossypium darwinii</name>
    <name type="common">Darwin's cotton</name>
    <name type="synonym">Gossypium barbadense var. darwinii</name>
    <dbReference type="NCBI Taxonomy" id="34276"/>
    <lineage>
        <taxon>Eukaryota</taxon>
        <taxon>Viridiplantae</taxon>
        <taxon>Streptophyta</taxon>
        <taxon>Embryophyta</taxon>
        <taxon>Tracheophyta</taxon>
        <taxon>Spermatophyta</taxon>
        <taxon>Magnoliopsida</taxon>
        <taxon>eudicotyledons</taxon>
        <taxon>Gunneridae</taxon>
        <taxon>Pentapetalae</taxon>
        <taxon>rosids</taxon>
        <taxon>malvids</taxon>
        <taxon>Malvales</taxon>
        <taxon>Malvaceae</taxon>
        <taxon>Malvoideae</taxon>
        <taxon>Gossypium</taxon>
    </lineage>
</organism>
<proteinExistence type="predicted"/>
<dbReference type="InterPro" id="IPR042197">
    <property type="entry name" value="Apaf_helical"/>
</dbReference>
<evidence type="ECO:0000313" key="9">
    <source>
        <dbReference type="EMBL" id="TYG47614.1"/>
    </source>
</evidence>
<dbReference type="InterPro" id="IPR002182">
    <property type="entry name" value="NB-ARC"/>
</dbReference>
<dbReference type="Pfam" id="PF18052">
    <property type="entry name" value="Rx_N"/>
    <property type="match status" value="1"/>
</dbReference>
<protein>
    <recommendedName>
        <fullName evidence="11">NB-ARC domain-containing protein</fullName>
    </recommendedName>
</protein>
<evidence type="ECO:0000256" key="2">
    <source>
        <dbReference type="ARBA" id="ARBA00022741"/>
    </source>
</evidence>
<dbReference type="GO" id="GO:0006952">
    <property type="term" value="P:defense response"/>
    <property type="evidence" value="ECO:0007669"/>
    <property type="project" value="UniProtKB-KW"/>
</dbReference>
<dbReference type="PANTHER" id="PTHR36766">
    <property type="entry name" value="PLANT BROAD-SPECTRUM MILDEW RESISTANCE PROTEIN RPW8"/>
    <property type="match status" value="1"/>
</dbReference>